<evidence type="ECO:0000256" key="1">
    <source>
        <dbReference type="ARBA" id="ARBA00022737"/>
    </source>
</evidence>
<protein>
    <submittedName>
        <fullName evidence="4">Actin-related protein 3</fullName>
    </submittedName>
</protein>
<evidence type="ECO:0000313" key="5">
    <source>
        <dbReference type="Proteomes" id="UP001527925"/>
    </source>
</evidence>
<gene>
    <name evidence="4" type="primary">arp3</name>
    <name evidence="4" type="ORF">HK105_203423</name>
</gene>
<dbReference type="Gene3D" id="1.25.40.20">
    <property type="entry name" value="Ankyrin repeat-containing domain"/>
    <property type="match status" value="2"/>
</dbReference>
<keyword evidence="1" id="KW-0677">Repeat</keyword>
<dbReference type="PANTHER" id="PTHR24198:SF183">
    <property type="entry name" value="SUPPRESSOR_ENHANCER OF LIN-12"/>
    <property type="match status" value="1"/>
</dbReference>
<dbReference type="PROSITE" id="PS50088">
    <property type="entry name" value="ANK_REPEAT"/>
    <property type="match status" value="2"/>
</dbReference>
<accession>A0ABR4NBT8</accession>
<name>A0ABR4NBT8_9FUNG</name>
<dbReference type="SUPFAM" id="SSF48403">
    <property type="entry name" value="Ankyrin repeat"/>
    <property type="match status" value="1"/>
</dbReference>
<comment type="caution">
    <text evidence="4">The sequence shown here is derived from an EMBL/GenBank/DDBJ whole genome shotgun (WGS) entry which is preliminary data.</text>
</comment>
<proteinExistence type="predicted"/>
<organism evidence="4 5">
    <name type="scientific">Polyrhizophydium stewartii</name>
    <dbReference type="NCBI Taxonomy" id="2732419"/>
    <lineage>
        <taxon>Eukaryota</taxon>
        <taxon>Fungi</taxon>
        <taxon>Fungi incertae sedis</taxon>
        <taxon>Chytridiomycota</taxon>
        <taxon>Chytridiomycota incertae sedis</taxon>
        <taxon>Chytridiomycetes</taxon>
        <taxon>Rhizophydiales</taxon>
        <taxon>Rhizophydiales incertae sedis</taxon>
        <taxon>Polyrhizophydium</taxon>
    </lineage>
</organism>
<evidence type="ECO:0000256" key="3">
    <source>
        <dbReference type="PROSITE-ProRule" id="PRU00023"/>
    </source>
</evidence>
<dbReference type="Pfam" id="PF12796">
    <property type="entry name" value="Ank_2"/>
    <property type="match status" value="3"/>
</dbReference>
<evidence type="ECO:0000313" key="4">
    <source>
        <dbReference type="EMBL" id="KAL2916991.1"/>
    </source>
</evidence>
<dbReference type="InterPro" id="IPR002110">
    <property type="entry name" value="Ankyrin_rpt"/>
</dbReference>
<evidence type="ECO:0000256" key="2">
    <source>
        <dbReference type="ARBA" id="ARBA00023043"/>
    </source>
</evidence>
<dbReference type="PANTHER" id="PTHR24198">
    <property type="entry name" value="ANKYRIN REPEAT AND PROTEIN KINASE DOMAIN-CONTAINING PROTEIN"/>
    <property type="match status" value="1"/>
</dbReference>
<dbReference type="SMART" id="SM00248">
    <property type="entry name" value="ANK"/>
    <property type="match status" value="7"/>
</dbReference>
<dbReference type="Proteomes" id="UP001527925">
    <property type="component" value="Unassembled WGS sequence"/>
</dbReference>
<dbReference type="EMBL" id="JADGIZ020000013">
    <property type="protein sequence ID" value="KAL2916991.1"/>
    <property type="molecule type" value="Genomic_DNA"/>
</dbReference>
<feature type="repeat" description="ANK" evidence="3">
    <location>
        <begin position="465"/>
        <end position="497"/>
    </location>
</feature>
<feature type="repeat" description="ANK" evidence="3">
    <location>
        <begin position="335"/>
        <end position="362"/>
    </location>
</feature>
<reference evidence="4 5" key="1">
    <citation type="submission" date="2023-09" db="EMBL/GenBank/DDBJ databases">
        <title>Pangenome analysis of Batrachochytrium dendrobatidis and related Chytrids.</title>
        <authorList>
            <person name="Yacoub M.N."/>
            <person name="Stajich J.E."/>
            <person name="James T.Y."/>
        </authorList>
    </citation>
    <scope>NUCLEOTIDE SEQUENCE [LARGE SCALE GENOMIC DNA]</scope>
    <source>
        <strain evidence="4 5">JEL0888</strain>
    </source>
</reference>
<sequence length="656" mass="70552">MPETSDTLTLLGMPREILLKVVCQLAQDEPMVLLEVERTSSVLRRLLIGNGAVWRLAEAALLSARKTFSPGRRSFVTMINEALADLEQGQPLTPSAIAAASAASAASAATRVQEGLAGAASALPTAEVDGIDIAAVTGLASGPTEQLRAAAALRRRFHLEARLACFRCGSPRSTPFVSFGARLCKVCLDVVAVSDHHARLRFPALMAKAQLVASLPSEALPTNDIHSVEHVWRVPNPRMPVERFYMLRHVKRLAAALGIEDAIMGSEPSIQSDPAPLGSAEDAAQVRRLADLDEITSLMASMALESKATDQGSASSSAGPVALPVQHDQHLSELLVNAVHNGDADSVRELLASGADPNSRDEAWWPVLYVACFNGSTAVVKELLRSPLVDVDQRGPFDSSPLFIASYFGFRSVVAALLQHPRANPNAKTCIDLDYGRDNPWLAAARKGRIQTLLLLSKHPAMTIEGYSPLHAVASAASTEVARVLLALGASINQPDAKGITPLIAACFARNVALVDLLLELPDIHVEALSGTSWSMGWTALLAACCSGSVPIVRRLLQCDRVRVDSRDKRGRSAMQIALEEQHVDVIWLLLDDGRFEITHTSIKIAARLGNECLLMHMIRHPRCVPKLETLRGAVPQRLLDIVRSEQTGSSGSYEQ</sequence>
<keyword evidence="5" id="KW-1185">Reference proteome</keyword>
<dbReference type="PROSITE" id="PS50297">
    <property type="entry name" value="ANK_REP_REGION"/>
    <property type="match status" value="1"/>
</dbReference>
<keyword evidence="2 3" id="KW-0040">ANK repeat</keyword>
<dbReference type="InterPro" id="IPR036770">
    <property type="entry name" value="Ankyrin_rpt-contain_sf"/>
</dbReference>